<sequence length="51" mass="5472">MEALYLLVPLSVVVVGVALWVFFGAAESGQFDDLEGPAYRVLQDDDRGGDA</sequence>
<keyword evidence="1" id="KW-0472">Membrane</keyword>
<keyword evidence="1" id="KW-1133">Transmembrane helix</keyword>
<dbReference type="Pfam" id="PF03597">
    <property type="entry name" value="FixS"/>
    <property type="match status" value="1"/>
</dbReference>
<evidence type="ECO:0000256" key="1">
    <source>
        <dbReference type="SAM" id="Phobius"/>
    </source>
</evidence>
<name>A0A2S2DP58_9BURK</name>
<proteinExistence type="predicted"/>
<dbReference type="InterPro" id="IPR004714">
    <property type="entry name" value="Cyt_oxidase_maturation_cbb3"/>
</dbReference>
<dbReference type="PANTHER" id="PTHR41532:SF1">
    <property type="entry name" value="FIXS PROTEIN"/>
    <property type="match status" value="1"/>
</dbReference>
<dbReference type="NCBIfam" id="TIGR00847">
    <property type="entry name" value="ccoS"/>
    <property type="match status" value="1"/>
</dbReference>
<dbReference type="Proteomes" id="UP000245820">
    <property type="component" value="Chromosome"/>
</dbReference>
<evidence type="ECO:0000313" key="2">
    <source>
        <dbReference type="EMBL" id="AWL07088.1"/>
    </source>
</evidence>
<keyword evidence="1" id="KW-0812">Transmembrane</keyword>
<evidence type="ECO:0000313" key="3">
    <source>
        <dbReference type="Proteomes" id="UP000245820"/>
    </source>
</evidence>
<keyword evidence="3" id="KW-1185">Reference proteome</keyword>
<dbReference type="OrthoDB" id="9802763at2"/>
<dbReference type="PANTHER" id="PTHR41532">
    <property type="entry name" value="FIXS PROTEIN"/>
    <property type="match status" value="1"/>
</dbReference>
<reference evidence="2 3" key="1">
    <citation type="submission" date="2018-05" db="EMBL/GenBank/DDBJ databases">
        <title>Complete genome sequence of Massilia oculi sp. nov. CCUG 43427T (=DSM 26321T), the type strain of M. oculi, and comparison with genome sequences of other Massilia strains.</title>
        <authorList>
            <person name="Zhu B."/>
        </authorList>
    </citation>
    <scope>NUCLEOTIDE SEQUENCE [LARGE SCALE GENOMIC DNA]</scope>
    <source>
        <strain evidence="2 3">CCUG 43427</strain>
    </source>
</reference>
<organism evidence="2 3">
    <name type="scientific">Massilia oculi</name>
    <dbReference type="NCBI Taxonomy" id="945844"/>
    <lineage>
        <taxon>Bacteria</taxon>
        <taxon>Pseudomonadati</taxon>
        <taxon>Pseudomonadota</taxon>
        <taxon>Betaproteobacteria</taxon>
        <taxon>Burkholderiales</taxon>
        <taxon>Oxalobacteraceae</taxon>
        <taxon>Telluria group</taxon>
        <taxon>Massilia</taxon>
    </lineage>
</organism>
<dbReference type="EMBL" id="CP029343">
    <property type="protein sequence ID" value="AWL07088.1"/>
    <property type="molecule type" value="Genomic_DNA"/>
</dbReference>
<dbReference type="RefSeq" id="WP_109347383.1">
    <property type="nucleotide sequence ID" value="NZ_CP029343.1"/>
</dbReference>
<gene>
    <name evidence="2" type="primary">ccoS</name>
    <name evidence="2" type="ORF">DIR46_23455</name>
</gene>
<accession>A0A2S2DP58</accession>
<protein>
    <submittedName>
        <fullName evidence="2">Cbb3-type cytochrome oxidase assembly protein CcoS</fullName>
    </submittedName>
</protein>
<feature type="transmembrane region" description="Helical" evidence="1">
    <location>
        <begin position="6"/>
        <end position="26"/>
    </location>
</feature>
<dbReference type="KEGG" id="mtim:DIR46_23455"/>
<dbReference type="AlphaFoldDB" id="A0A2S2DP58"/>